<accession>A0ABT9JQZ7</accession>
<feature type="compositionally biased region" description="Low complexity" evidence="1">
    <location>
        <begin position="38"/>
        <end position="53"/>
    </location>
</feature>
<evidence type="ECO:0000313" key="2">
    <source>
        <dbReference type="EMBL" id="MDP8566961.1"/>
    </source>
</evidence>
<feature type="compositionally biased region" description="Polar residues" evidence="1">
    <location>
        <begin position="54"/>
        <end position="64"/>
    </location>
</feature>
<evidence type="ECO:0000256" key="1">
    <source>
        <dbReference type="SAM" id="MobiDB-lite"/>
    </source>
</evidence>
<proteinExistence type="predicted"/>
<reference evidence="3" key="1">
    <citation type="journal article" date="2019" name="Int. J. Syst. Evol. Microbiol.">
        <title>The Global Catalogue of Microorganisms (GCM) 10K type strain sequencing project: providing services to taxonomists for standard genome sequencing and annotation.</title>
        <authorList>
            <consortium name="The Broad Institute Genomics Platform"/>
            <consortium name="The Broad Institute Genome Sequencing Center for Infectious Disease"/>
            <person name="Wu L."/>
            <person name="Ma J."/>
        </authorList>
    </citation>
    <scope>NUCLEOTIDE SEQUENCE [LARGE SCALE GENOMIC DNA]</scope>
    <source>
        <strain evidence="3">VKM B-3159</strain>
    </source>
</reference>
<gene>
    <name evidence="2" type="ORF">Q9291_03770</name>
</gene>
<feature type="compositionally biased region" description="Low complexity" evidence="1">
    <location>
        <begin position="95"/>
        <end position="109"/>
    </location>
</feature>
<feature type="region of interest" description="Disordered" evidence="1">
    <location>
        <begin position="89"/>
        <end position="110"/>
    </location>
</feature>
<feature type="compositionally biased region" description="Polar residues" evidence="1">
    <location>
        <begin position="17"/>
        <end position="35"/>
    </location>
</feature>
<evidence type="ECO:0000313" key="3">
    <source>
        <dbReference type="Proteomes" id="UP001225906"/>
    </source>
</evidence>
<keyword evidence="3" id="KW-1185">Reference proteome</keyword>
<name>A0ABT9JQZ7_9PROT</name>
<organism evidence="2 3">
    <name type="scientific">Methylophilus aquaticus</name>
    <dbReference type="NCBI Taxonomy" id="1971610"/>
    <lineage>
        <taxon>Bacteria</taxon>
        <taxon>Pseudomonadati</taxon>
        <taxon>Pseudomonadota</taxon>
        <taxon>Betaproteobacteria</taxon>
        <taxon>Nitrosomonadales</taxon>
        <taxon>Methylophilaceae</taxon>
        <taxon>Methylophilus</taxon>
    </lineage>
</organism>
<feature type="region of interest" description="Disordered" evidence="1">
    <location>
        <begin position="17"/>
        <end position="64"/>
    </location>
</feature>
<protein>
    <submittedName>
        <fullName evidence="2">Uncharacterized protein</fullName>
    </submittedName>
</protein>
<sequence length="148" mass="15275">MSVSNINNVASLLSKTYGTDNSTATTDTKSQSVKKANTETTSTSSTSASESASVTLGASSSTTPTYTAQGLLQQMRQYQLSNASLIFGTDDSESDSTGLTGLTASSSNSEIETMSQDWANTIANDPGKAAVMVENSKSESLNTIFGGN</sequence>
<dbReference type="RefSeq" id="WP_306388670.1">
    <property type="nucleotide sequence ID" value="NZ_JAVCAP010000006.1"/>
</dbReference>
<dbReference type="Proteomes" id="UP001225906">
    <property type="component" value="Unassembled WGS sequence"/>
</dbReference>
<dbReference type="EMBL" id="JAVCAP010000006">
    <property type="protein sequence ID" value="MDP8566961.1"/>
    <property type="molecule type" value="Genomic_DNA"/>
</dbReference>
<comment type="caution">
    <text evidence="2">The sequence shown here is derived from an EMBL/GenBank/DDBJ whole genome shotgun (WGS) entry which is preliminary data.</text>
</comment>